<reference evidence="3 4" key="1">
    <citation type="journal article" date="2013" name="Proc. Natl. Acad. Sci. U.S.A.">
        <title>The king cobra genome reveals dynamic gene evolution and adaptation in the snake venom system.</title>
        <authorList>
            <person name="Vonk F.J."/>
            <person name="Casewell N.R."/>
            <person name="Henkel C.V."/>
            <person name="Heimberg A.M."/>
            <person name="Jansen H.J."/>
            <person name="McCleary R.J."/>
            <person name="Kerkkamp H.M."/>
            <person name="Vos R.A."/>
            <person name="Guerreiro I."/>
            <person name="Calvete J.J."/>
            <person name="Wuster W."/>
            <person name="Woods A.E."/>
            <person name="Logan J.M."/>
            <person name="Harrison R.A."/>
            <person name="Castoe T.A."/>
            <person name="de Koning A.P."/>
            <person name="Pollock D.D."/>
            <person name="Yandell M."/>
            <person name="Calderon D."/>
            <person name="Renjifo C."/>
            <person name="Currier R.B."/>
            <person name="Salgado D."/>
            <person name="Pla D."/>
            <person name="Sanz L."/>
            <person name="Hyder A.S."/>
            <person name="Ribeiro J.M."/>
            <person name="Arntzen J.W."/>
            <person name="van den Thillart G.E."/>
            <person name="Boetzer M."/>
            <person name="Pirovano W."/>
            <person name="Dirks R.P."/>
            <person name="Spaink H.P."/>
            <person name="Duboule D."/>
            <person name="McGlinn E."/>
            <person name="Kini R.M."/>
            <person name="Richardson M.K."/>
        </authorList>
    </citation>
    <scope>NUCLEOTIDE SEQUENCE</scope>
    <source>
        <tissue evidence="3">Blood</tissue>
    </source>
</reference>
<feature type="compositionally biased region" description="Acidic residues" evidence="1">
    <location>
        <begin position="73"/>
        <end position="92"/>
    </location>
</feature>
<organism evidence="3 4">
    <name type="scientific">Ophiophagus hannah</name>
    <name type="common">King cobra</name>
    <name type="synonym">Naja hannah</name>
    <dbReference type="NCBI Taxonomy" id="8665"/>
    <lineage>
        <taxon>Eukaryota</taxon>
        <taxon>Metazoa</taxon>
        <taxon>Chordata</taxon>
        <taxon>Craniata</taxon>
        <taxon>Vertebrata</taxon>
        <taxon>Euteleostomi</taxon>
        <taxon>Lepidosauria</taxon>
        <taxon>Squamata</taxon>
        <taxon>Bifurcata</taxon>
        <taxon>Unidentata</taxon>
        <taxon>Episquamata</taxon>
        <taxon>Toxicofera</taxon>
        <taxon>Serpentes</taxon>
        <taxon>Colubroidea</taxon>
        <taxon>Elapidae</taxon>
        <taxon>Elapinae</taxon>
        <taxon>Ophiophagus</taxon>
    </lineage>
</organism>
<dbReference type="Proteomes" id="UP000018936">
    <property type="component" value="Unassembled WGS sequence"/>
</dbReference>
<feature type="region of interest" description="Disordered" evidence="1">
    <location>
        <begin position="1"/>
        <end position="108"/>
    </location>
</feature>
<evidence type="ECO:0000313" key="4">
    <source>
        <dbReference type="Proteomes" id="UP000018936"/>
    </source>
</evidence>
<dbReference type="Pfam" id="PF15317">
    <property type="entry name" value="Lbh"/>
    <property type="match status" value="1"/>
</dbReference>
<evidence type="ECO:0000313" key="3">
    <source>
        <dbReference type="EMBL" id="ETE57361.1"/>
    </source>
</evidence>
<feature type="compositionally biased region" description="Basic and acidic residues" evidence="1">
    <location>
        <begin position="31"/>
        <end position="43"/>
    </location>
</feature>
<dbReference type="AlphaFoldDB" id="V8N624"/>
<evidence type="ECO:0000259" key="2">
    <source>
        <dbReference type="Pfam" id="PF15317"/>
    </source>
</evidence>
<name>V8N624_OPHHA</name>
<sequence length="108" mass="12078">MSSQDHLELLGKAERLSEGSKEPDQWPSCEKTPREGLVFEKTRLPSIVVEPSEGSDGESGELLWPPEDFPLLEGDEPDEFPAGEEEEEEEQLEAGFSSFENDVEDLLL</sequence>
<accession>V8N624</accession>
<dbReference type="EMBL" id="AZIM01008692">
    <property type="protein sequence ID" value="ETE57361.1"/>
    <property type="molecule type" value="Genomic_DNA"/>
</dbReference>
<dbReference type="PANTHER" id="PTHR14987">
    <property type="entry name" value="PROTEIN LBH-RELATED"/>
    <property type="match status" value="1"/>
</dbReference>
<protein>
    <submittedName>
        <fullName evidence="3">Protein LBH</fullName>
    </submittedName>
</protein>
<dbReference type="InterPro" id="IPR038990">
    <property type="entry name" value="LBH_dom"/>
</dbReference>
<gene>
    <name evidence="3" type="primary">LBH</name>
    <name evidence="3" type="ORF">L345_16921</name>
</gene>
<comment type="caution">
    <text evidence="3">The sequence shown here is derived from an EMBL/GenBank/DDBJ whole genome shotgun (WGS) entry which is preliminary data.</text>
</comment>
<feature type="compositionally biased region" description="Basic and acidic residues" evidence="1">
    <location>
        <begin position="1"/>
        <end position="24"/>
    </location>
</feature>
<feature type="non-terminal residue" evidence="3">
    <location>
        <position position="1"/>
    </location>
</feature>
<feature type="domain" description="LBH" evidence="2">
    <location>
        <begin position="21"/>
        <end position="79"/>
    </location>
</feature>
<proteinExistence type="predicted"/>
<evidence type="ECO:0000256" key="1">
    <source>
        <dbReference type="SAM" id="MobiDB-lite"/>
    </source>
</evidence>
<keyword evidence="4" id="KW-1185">Reference proteome</keyword>
<dbReference type="InterPro" id="IPR042945">
    <property type="entry name" value="LBH_dom_prot"/>
</dbReference>